<comment type="caution">
    <text evidence="1">The sequence shown here is derived from an EMBL/GenBank/DDBJ whole genome shotgun (WGS) entry which is preliminary data.</text>
</comment>
<accession>A0A0R1PE62</accession>
<keyword evidence="2" id="KW-1185">Reference proteome</keyword>
<dbReference type="Proteomes" id="UP000051445">
    <property type="component" value="Unassembled WGS sequence"/>
</dbReference>
<dbReference type="PATRIC" id="fig|1423746.3.peg.758"/>
<evidence type="ECO:0000313" key="2">
    <source>
        <dbReference type="Proteomes" id="UP000051445"/>
    </source>
</evidence>
<reference evidence="1 2" key="1">
    <citation type="journal article" date="2015" name="Genome Announc.">
        <title>Expanding the biotechnology potential of lactobacilli through comparative genomics of 213 strains and associated genera.</title>
        <authorList>
            <person name="Sun Z."/>
            <person name="Harris H.M."/>
            <person name="McCann A."/>
            <person name="Guo C."/>
            <person name="Argimon S."/>
            <person name="Zhang W."/>
            <person name="Yang X."/>
            <person name="Jeffery I.B."/>
            <person name="Cooney J.C."/>
            <person name="Kagawa T.F."/>
            <person name="Liu W."/>
            <person name="Song Y."/>
            <person name="Salvetti E."/>
            <person name="Wrobel A."/>
            <person name="Rasinkangas P."/>
            <person name="Parkhill J."/>
            <person name="Rea M.C."/>
            <person name="O'Sullivan O."/>
            <person name="Ritari J."/>
            <person name="Douillard F.P."/>
            <person name="Paul Ross R."/>
            <person name="Yang R."/>
            <person name="Briner A.E."/>
            <person name="Felis G.E."/>
            <person name="de Vos W.M."/>
            <person name="Barrangou R."/>
            <person name="Klaenhammer T.R."/>
            <person name="Caufield P.W."/>
            <person name="Cui Y."/>
            <person name="Zhang H."/>
            <person name="O'Toole P.W."/>
        </authorList>
    </citation>
    <scope>NUCLEOTIDE SEQUENCE [LARGE SCALE GENOMIC DNA]</scope>
    <source>
        <strain evidence="1 2">DSM 13145</strain>
    </source>
</reference>
<proteinExistence type="predicted"/>
<organism evidence="1 2">
    <name type="scientific">Limosilactobacillus frumenti DSM 13145</name>
    <dbReference type="NCBI Taxonomy" id="1423746"/>
    <lineage>
        <taxon>Bacteria</taxon>
        <taxon>Bacillati</taxon>
        <taxon>Bacillota</taxon>
        <taxon>Bacilli</taxon>
        <taxon>Lactobacillales</taxon>
        <taxon>Lactobacillaceae</taxon>
        <taxon>Limosilactobacillus</taxon>
    </lineage>
</organism>
<dbReference type="AlphaFoldDB" id="A0A0R1PE62"/>
<name>A0A0R1PE62_9LACO</name>
<sequence length="123" mass="14646">MKHKQHRYVQPHNVREAMELIQKLFNQYRNAPLTRELLDYHNNLVHRLNDDIHDAAVKEGNPKQLEQLENMADVMRRWVSIRLSGSPFEAKMRHFKLYSDGGTKFKRKVHKIKGSGNYRASRH</sequence>
<gene>
    <name evidence="1" type="ORF">FD27_GL000750</name>
</gene>
<dbReference type="OrthoDB" id="2326573at2"/>
<dbReference type="STRING" id="1423746.FD27_GL000750"/>
<protein>
    <submittedName>
        <fullName evidence="1">Uncharacterized protein</fullName>
    </submittedName>
</protein>
<dbReference type="RefSeq" id="WP_057750396.1">
    <property type="nucleotide sequence ID" value="NZ_AZER01000016.1"/>
</dbReference>
<evidence type="ECO:0000313" key="1">
    <source>
        <dbReference type="EMBL" id="KRL27003.1"/>
    </source>
</evidence>
<dbReference type="EMBL" id="AZER01000016">
    <property type="protein sequence ID" value="KRL27003.1"/>
    <property type="molecule type" value="Genomic_DNA"/>
</dbReference>